<feature type="region of interest" description="Disordered" evidence="1">
    <location>
        <begin position="624"/>
        <end position="655"/>
    </location>
</feature>
<dbReference type="Proteomes" id="UP000235392">
    <property type="component" value="Unassembled WGS sequence"/>
</dbReference>
<reference evidence="2 3" key="1">
    <citation type="submission" date="2017-11" db="EMBL/GenBank/DDBJ databases">
        <title>De novo assembly and phasing of dikaryotic genomes from two isolates of Puccinia coronata f. sp. avenae, the causal agent of oat crown rust.</title>
        <authorList>
            <person name="Miller M.E."/>
            <person name="Zhang Y."/>
            <person name="Omidvar V."/>
            <person name="Sperschneider J."/>
            <person name="Schwessinger B."/>
            <person name="Raley C."/>
            <person name="Palmer J.M."/>
            <person name="Garnica D."/>
            <person name="Upadhyaya N."/>
            <person name="Rathjen J."/>
            <person name="Taylor J.M."/>
            <person name="Park R.F."/>
            <person name="Dodds P.N."/>
            <person name="Hirsch C.D."/>
            <person name="Kianian S.F."/>
            <person name="Figueroa M."/>
        </authorList>
    </citation>
    <scope>NUCLEOTIDE SEQUENCE [LARGE SCALE GENOMIC DNA]</scope>
    <source>
        <strain evidence="2">12SD80</strain>
    </source>
</reference>
<feature type="compositionally biased region" description="Polar residues" evidence="1">
    <location>
        <begin position="1"/>
        <end position="11"/>
    </location>
</feature>
<feature type="region of interest" description="Disordered" evidence="1">
    <location>
        <begin position="678"/>
        <end position="702"/>
    </location>
</feature>
<evidence type="ECO:0000313" key="3">
    <source>
        <dbReference type="Proteomes" id="UP000235392"/>
    </source>
</evidence>
<feature type="compositionally biased region" description="Basic and acidic residues" evidence="1">
    <location>
        <begin position="35"/>
        <end position="50"/>
    </location>
</feature>
<feature type="region of interest" description="Disordered" evidence="1">
    <location>
        <begin position="1"/>
        <end position="50"/>
    </location>
</feature>
<organism evidence="2 3">
    <name type="scientific">Puccinia coronata f. sp. avenae</name>
    <dbReference type="NCBI Taxonomy" id="200324"/>
    <lineage>
        <taxon>Eukaryota</taxon>
        <taxon>Fungi</taxon>
        <taxon>Dikarya</taxon>
        <taxon>Basidiomycota</taxon>
        <taxon>Pucciniomycotina</taxon>
        <taxon>Pucciniomycetes</taxon>
        <taxon>Pucciniales</taxon>
        <taxon>Pucciniaceae</taxon>
        <taxon>Puccinia</taxon>
    </lineage>
</organism>
<dbReference type="EMBL" id="PGCI01000917">
    <property type="protein sequence ID" value="PLW11595.1"/>
    <property type="molecule type" value="Genomic_DNA"/>
</dbReference>
<accession>A0A2N5SEH4</accession>
<name>A0A2N5SEH4_9BASI</name>
<feature type="compositionally biased region" description="Basic residues" evidence="1">
    <location>
        <begin position="678"/>
        <end position="688"/>
    </location>
</feature>
<sequence>MSSKKLTSSLAQMPPKDSADSDTESDFAPSSEDFNYEKKQAEKDDSHGSKEWFLPREMGSYVTYIDHSCKLDDQGYPLYPNGRTTFVKLPGDNVLNFGTVGFTKRISSKTPKDGEWKVTRIYCLGVIACDQPECKWAASPPTGGNIEAFLKKGSARTCPGKVSHQACQGTMTRFDVNVATGWGLMRHKGFHFHRWPESKKPDPLAKARFKAEVMKNPKAGTFKLKIGNPSGKEVVDSVCDIHGLLINSNRVRYYCKLVLQELGYVPERQGAGLSDKFITDMFHWNDDGRAPDTTKALEMDEKVVVKKEKKKLGRPAGAPNVDRNPFTTYASYAASSNPQCRNRCWMAAALKSLYALYSPLWLRGTSGRPRDLFTAMVTHFTSCSIYKLTKAGSICSVLTKGQNKLFGILQEKYTASFPPGKFASCNYFIEKDMYDLNHIPYADVAKLIKQWTTDRLQILPGLQCQACKDDPTIQSGSPLVGESRLELVDENLPSHVYFLVDTATISGKTAKQDYMGAHFRSKVVRKAAGTLGVWLQDDQANKGNARLLSTDPASIGGASPNTSYVMYSRAWSTEETEFVDSKITQIEKDHPGAKGQVPFIHLKSLLNDPDGKIGVSDEKLVLRDREDKATSNSDLENGVEGNKVGNDAEGDTMDGDVKKKLTIQIPAKAAKLQVLVPKAKKPATKKTLKPVQGRLSGRASKV</sequence>
<protein>
    <submittedName>
        <fullName evidence="2">Uncharacterized protein</fullName>
    </submittedName>
</protein>
<comment type="caution">
    <text evidence="2">The sequence shown here is derived from an EMBL/GenBank/DDBJ whole genome shotgun (WGS) entry which is preliminary data.</text>
</comment>
<proteinExistence type="predicted"/>
<gene>
    <name evidence="2" type="ORF">PCASD_24080</name>
</gene>
<evidence type="ECO:0000313" key="2">
    <source>
        <dbReference type="EMBL" id="PLW11595.1"/>
    </source>
</evidence>
<dbReference type="AlphaFoldDB" id="A0A2N5SEH4"/>
<evidence type="ECO:0000256" key="1">
    <source>
        <dbReference type="SAM" id="MobiDB-lite"/>
    </source>
</evidence>